<sequence>MVEDEVEEPDLDLYVSDPTADDFEIELRTKSKQCFGSAGCNLVVEPELTYNGDTSELDPNLTYEITYEITGGDSGSILQTAELTDQATVTYDTTVVSTPSRGTKLSVEVMDVTTTEW</sequence>
<gene>
    <name evidence="1" type="ORF">DJ64_17735</name>
</gene>
<organism evidence="1 2">
    <name type="scientific">Streptomyces griseorubens</name>
    <dbReference type="NCBI Taxonomy" id="66897"/>
    <lineage>
        <taxon>Bacteria</taxon>
        <taxon>Bacillati</taxon>
        <taxon>Actinomycetota</taxon>
        <taxon>Actinomycetes</taxon>
        <taxon>Kitasatosporales</taxon>
        <taxon>Streptomycetaceae</taxon>
        <taxon>Streptomyces</taxon>
        <taxon>Streptomyces althioticus group</taxon>
    </lineage>
</organism>
<reference evidence="1 2" key="1">
    <citation type="submission" date="2014-04" db="EMBL/GenBank/DDBJ databases">
        <title>Draft genome sequence of the novel Streptomyces griseorubens JSD-1 playing a role in carbon and nitrogen cycle.</title>
        <authorList>
            <consortium name="Shanghai Jiao Tong University"/>
            <person name="Feng H."/>
            <person name="Sun Y."/>
            <person name="Zhi Y."/>
            <person name="Mao L."/>
            <person name="Luo Y."/>
            <person name="Wei X."/>
            <person name="Zhou P."/>
        </authorList>
    </citation>
    <scope>NUCLEOTIDE SEQUENCE [LARGE SCALE GENOMIC DNA]</scope>
    <source>
        <strain evidence="1 2">JSD-1</strain>
    </source>
</reference>
<proteinExistence type="predicted"/>
<accession>A0ABR4T8H7</accession>
<protein>
    <submittedName>
        <fullName evidence="1">Uncharacterized protein</fullName>
    </submittedName>
</protein>
<keyword evidence="2" id="KW-1185">Reference proteome</keyword>
<comment type="caution">
    <text evidence="1">The sequence shown here is derived from an EMBL/GenBank/DDBJ whole genome shotgun (WGS) entry which is preliminary data.</text>
</comment>
<dbReference type="Proteomes" id="UP000027632">
    <property type="component" value="Unassembled WGS sequence"/>
</dbReference>
<evidence type="ECO:0000313" key="2">
    <source>
        <dbReference type="Proteomes" id="UP000027632"/>
    </source>
</evidence>
<name>A0ABR4T8H7_9ACTN</name>
<dbReference type="EMBL" id="JJMG01000021">
    <property type="protein sequence ID" value="KEG43678.1"/>
    <property type="molecule type" value="Genomic_DNA"/>
</dbReference>
<evidence type="ECO:0000313" key="1">
    <source>
        <dbReference type="EMBL" id="KEG43678.1"/>
    </source>
</evidence>